<feature type="compositionally biased region" description="Low complexity" evidence="8">
    <location>
        <begin position="1"/>
        <end position="23"/>
    </location>
</feature>
<dbReference type="Gene3D" id="3.30.1840.10">
    <property type="entry name" value="Polyphosphate kinase middle domain"/>
    <property type="match status" value="1"/>
</dbReference>
<feature type="domain" description="Polyphosphate kinase C-terminal" evidence="12">
    <location>
        <begin position="350"/>
        <end position="515"/>
    </location>
</feature>
<dbReference type="SUPFAM" id="SSF56024">
    <property type="entry name" value="Phospholipase D/nuclease"/>
    <property type="match status" value="2"/>
</dbReference>
<dbReference type="GO" id="GO:0008976">
    <property type="term" value="F:polyphosphate kinase activity"/>
    <property type="evidence" value="ECO:0007669"/>
    <property type="project" value="UniProtKB-UniRule"/>
</dbReference>
<evidence type="ECO:0000259" key="12">
    <source>
        <dbReference type="Pfam" id="PF17941"/>
    </source>
</evidence>
<dbReference type="NCBIfam" id="NF003921">
    <property type="entry name" value="PRK05443.2-2"/>
    <property type="match status" value="1"/>
</dbReference>
<feature type="domain" description="Polyphosphate kinase N-terminal" evidence="10">
    <location>
        <begin position="31"/>
        <end position="135"/>
    </location>
</feature>
<dbReference type="Proteomes" id="UP000031433">
    <property type="component" value="Unassembled WGS sequence"/>
</dbReference>
<feature type="region of interest" description="Disordered" evidence="8">
    <location>
        <begin position="1"/>
        <end position="24"/>
    </location>
</feature>
<keyword evidence="6" id="KW-0479">Metal-binding</keyword>
<feature type="binding site" evidence="6">
    <location>
        <position position="488"/>
    </location>
    <ligand>
        <name>ATP</name>
        <dbReference type="ChEBI" id="CHEBI:30616"/>
    </ligand>
</feature>
<evidence type="ECO:0000259" key="9">
    <source>
        <dbReference type="Pfam" id="PF02503"/>
    </source>
</evidence>
<keyword evidence="4 6" id="KW-0418">Kinase</keyword>
<keyword evidence="14" id="KW-1185">Reference proteome</keyword>
<evidence type="ECO:0000259" key="10">
    <source>
        <dbReference type="Pfam" id="PF13089"/>
    </source>
</evidence>
<dbReference type="PANTHER" id="PTHR30218:SF0">
    <property type="entry name" value="POLYPHOSPHATE KINASE"/>
    <property type="match status" value="1"/>
</dbReference>
<dbReference type="Gene3D" id="1.20.58.310">
    <property type="entry name" value="Polyphosphate kinase N-terminal domain"/>
    <property type="match status" value="1"/>
</dbReference>
<protein>
    <recommendedName>
        <fullName evidence="6 7">Polyphosphate kinase</fullName>
        <ecNumber evidence="6 7">2.7.4.1</ecNumber>
    </recommendedName>
    <alternativeName>
        <fullName evidence="6">ATP-polyphosphate phosphotransferase</fullName>
    </alternativeName>
    <alternativeName>
        <fullName evidence="6">Polyphosphoric acid kinase</fullName>
    </alternativeName>
</protein>
<dbReference type="PIRSF" id="PIRSF015589">
    <property type="entry name" value="PP_kinase"/>
    <property type="match status" value="1"/>
</dbReference>
<organism evidence="13 14">
    <name type="scientific">Geobacter soli</name>
    <dbReference type="NCBI Taxonomy" id="1510391"/>
    <lineage>
        <taxon>Bacteria</taxon>
        <taxon>Pseudomonadati</taxon>
        <taxon>Thermodesulfobacteriota</taxon>
        <taxon>Desulfuromonadia</taxon>
        <taxon>Geobacterales</taxon>
        <taxon>Geobacteraceae</taxon>
        <taxon>Geobacter</taxon>
    </lineage>
</organism>
<dbReference type="Pfam" id="PF17941">
    <property type="entry name" value="PP_kinase_C_1"/>
    <property type="match status" value="1"/>
</dbReference>
<dbReference type="InterPro" id="IPR025198">
    <property type="entry name" value="PPK_N_dom"/>
</dbReference>
<feature type="binding site" evidence="6">
    <location>
        <position position="425"/>
    </location>
    <ligand>
        <name>Mg(2+)</name>
        <dbReference type="ChEBI" id="CHEBI:18420"/>
    </ligand>
</feature>
<comment type="similarity">
    <text evidence="6 7">Belongs to the polyphosphate kinase 1 (PPK1) family.</text>
</comment>
<feature type="domain" description="Polyphosphate kinase C-terminal" evidence="11">
    <location>
        <begin position="524"/>
        <end position="687"/>
    </location>
</feature>
<dbReference type="SUPFAM" id="SSF143724">
    <property type="entry name" value="PHP14-like"/>
    <property type="match status" value="1"/>
</dbReference>
<dbReference type="GO" id="GO:0009358">
    <property type="term" value="C:polyphosphate kinase complex"/>
    <property type="evidence" value="ECO:0007669"/>
    <property type="project" value="InterPro"/>
</dbReference>
<dbReference type="RefSeq" id="WP_039647718.1">
    <property type="nucleotide sequence ID" value="NZ_JXBL01000001.1"/>
</dbReference>
<dbReference type="GO" id="GO:0005524">
    <property type="term" value="F:ATP binding"/>
    <property type="evidence" value="ECO:0007669"/>
    <property type="project" value="UniProtKB-KW"/>
</dbReference>
<keyword evidence="3 6" id="KW-0547">Nucleotide-binding</keyword>
<name>A0A0C1QSH2_9BACT</name>
<evidence type="ECO:0000313" key="14">
    <source>
        <dbReference type="Proteomes" id="UP000031433"/>
    </source>
</evidence>
<feature type="binding site" evidence="6">
    <location>
        <position position="69"/>
    </location>
    <ligand>
        <name>ATP</name>
        <dbReference type="ChEBI" id="CHEBI:30616"/>
    </ligand>
</feature>
<dbReference type="GO" id="GO:0006799">
    <property type="term" value="P:polyphosphate biosynthetic process"/>
    <property type="evidence" value="ECO:0007669"/>
    <property type="project" value="UniProtKB-UniRule"/>
</dbReference>
<keyword evidence="1 6" id="KW-0597">Phosphoprotein</keyword>
<feature type="compositionally biased region" description="Basic and acidic residues" evidence="8">
    <location>
        <begin position="686"/>
        <end position="696"/>
    </location>
</feature>
<dbReference type="InterPro" id="IPR041108">
    <property type="entry name" value="PP_kinase_C_1"/>
</dbReference>
<dbReference type="InterPro" id="IPR036832">
    <property type="entry name" value="PPK_N_dom_sf"/>
</dbReference>
<feature type="domain" description="Polyphosphate kinase middle" evidence="9">
    <location>
        <begin position="145"/>
        <end position="323"/>
    </location>
</feature>
<dbReference type="Pfam" id="PF13089">
    <property type="entry name" value="PP_kinase_N"/>
    <property type="match status" value="1"/>
</dbReference>
<dbReference type="GO" id="GO:0046872">
    <property type="term" value="F:metal ion binding"/>
    <property type="evidence" value="ECO:0007669"/>
    <property type="project" value="UniProtKB-KW"/>
</dbReference>
<evidence type="ECO:0000256" key="3">
    <source>
        <dbReference type="ARBA" id="ARBA00022741"/>
    </source>
</evidence>
<keyword evidence="6" id="KW-0460">Magnesium</keyword>
<evidence type="ECO:0000313" key="13">
    <source>
        <dbReference type="EMBL" id="KIE43862.1"/>
    </source>
</evidence>
<evidence type="ECO:0000256" key="8">
    <source>
        <dbReference type="SAM" id="MobiDB-lite"/>
    </source>
</evidence>
<proteinExistence type="inferred from homology"/>
<feature type="active site" description="Phosphohistidine intermediate" evidence="6">
    <location>
        <position position="455"/>
    </location>
</feature>
<feature type="binding site" evidence="6">
    <location>
        <position position="613"/>
    </location>
    <ligand>
        <name>ATP</name>
        <dbReference type="ChEBI" id="CHEBI:30616"/>
    </ligand>
</feature>
<dbReference type="EC" id="2.7.4.1" evidence="6 7"/>
<dbReference type="SUPFAM" id="SSF140356">
    <property type="entry name" value="PPK N-terminal domain-like"/>
    <property type="match status" value="1"/>
</dbReference>
<feature type="region of interest" description="Disordered" evidence="8">
    <location>
        <begin position="675"/>
        <end position="696"/>
    </location>
</feature>
<dbReference type="InterPro" id="IPR024953">
    <property type="entry name" value="PP_kinase_middle"/>
</dbReference>
<comment type="function">
    <text evidence="6 7">Catalyzes the reversible transfer of the terminal phosphate of ATP to form a long-chain polyphosphate (polyP).</text>
</comment>
<dbReference type="NCBIfam" id="NF003917">
    <property type="entry name" value="PRK05443.1-1"/>
    <property type="match status" value="1"/>
</dbReference>
<comment type="cofactor">
    <cofactor evidence="6">
        <name>Mg(2+)</name>
        <dbReference type="ChEBI" id="CHEBI:18420"/>
    </cofactor>
</comment>
<feature type="binding site" evidence="6">
    <location>
        <position position="585"/>
    </location>
    <ligand>
        <name>ATP</name>
        <dbReference type="ChEBI" id="CHEBI:30616"/>
    </ligand>
</feature>
<evidence type="ECO:0000256" key="7">
    <source>
        <dbReference type="RuleBase" id="RU003800"/>
    </source>
</evidence>
<gene>
    <name evidence="6" type="primary">ppk</name>
    <name evidence="13" type="ORF">SE37_15125</name>
</gene>
<dbReference type="Pfam" id="PF13090">
    <property type="entry name" value="PP_kinase_C"/>
    <property type="match status" value="1"/>
</dbReference>
<dbReference type="InterPro" id="IPR003414">
    <property type="entry name" value="PP_kinase"/>
</dbReference>
<accession>A0A0C1QSH2</accession>
<evidence type="ECO:0000259" key="11">
    <source>
        <dbReference type="Pfam" id="PF13090"/>
    </source>
</evidence>
<dbReference type="InterPro" id="IPR036830">
    <property type="entry name" value="PP_kinase_middle_dom_sf"/>
</dbReference>
<dbReference type="HAMAP" id="MF_00347">
    <property type="entry name" value="Polyphosphate_kinase"/>
    <property type="match status" value="1"/>
</dbReference>
<keyword evidence="5 6" id="KW-0067">ATP-binding</keyword>
<evidence type="ECO:0000256" key="6">
    <source>
        <dbReference type="HAMAP-Rule" id="MF_00347"/>
    </source>
</evidence>
<dbReference type="NCBIfam" id="TIGR03705">
    <property type="entry name" value="poly_P_kin"/>
    <property type="match status" value="1"/>
</dbReference>
<dbReference type="Gene3D" id="3.30.870.10">
    <property type="entry name" value="Endonuclease Chain A"/>
    <property type="match status" value="2"/>
</dbReference>
<evidence type="ECO:0000256" key="1">
    <source>
        <dbReference type="ARBA" id="ARBA00022553"/>
    </source>
</evidence>
<reference evidence="13 14" key="1">
    <citation type="submission" date="2015-01" db="EMBL/GenBank/DDBJ databases">
        <title>Genome sequence of the anaerobic bacterium Geobacter soli GSS01, a dissimilatory Fe(III) reducer from soil.</title>
        <authorList>
            <person name="Yang G."/>
            <person name="Zhou S."/>
        </authorList>
    </citation>
    <scope>NUCLEOTIDE SEQUENCE [LARGE SCALE GENOMIC DNA]</scope>
    <source>
        <strain evidence="13 14">GSS01</strain>
    </source>
</reference>
<evidence type="ECO:0000256" key="5">
    <source>
        <dbReference type="ARBA" id="ARBA00022840"/>
    </source>
</evidence>
<dbReference type="Pfam" id="PF02503">
    <property type="entry name" value="PP_kinase"/>
    <property type="match status" value="1"/>
</dbReference>
<keyword evidence="2 6" id="KW-0808">Transferase</keyword>
<evidence type="ECO:0000256" key="4">
    <source>
        <dbReference type="ARBA" id="ARBA00022777"/>
    </source>
</evidence>
<dbReference type="EMBL" id="JXBL01000001">
    <property type="protein sequence ID" value="KIE43862.1"/>
    <property type="molecule type" value="Genomic_DNA"/>
</dbReference>
<comment type="catalytic activity">
    <reaction evidence="6 7">
        <text>[phosphate](n) + ATP = [phosphate](n+1) + ADP</text>
        <dbReference type="Rhea" id="RHEA:19573"/>
        <dbReference type="Rhea" id="RHEA-COMP:9859"/>
        <dbReference type="Rhea" id="RHEA-COMP:14280"/>
        <dbReference type="ChEBI" id="CHEBI:16838"/>
        <dbReference type="ChEBI" id="CHEBI:30616"/>
        <dbReference type="ChEBI" id="CHEBI:456216"/>
        <dbReference type="EC" id="2.7.4.1"/>
    </reaction>
</comment>
<comment type="PTM">
    <text evidence="6 7">An intermediate of this reaction is the autophosphorylated ppk in which a phosphate is covalently linked to a histidine residue through a N-P bond.</text>
</comment>
<sequence length="727" mass="82346">MPRKAQAAGAGAPEPTGARPPETSLASPELYLNRELTWLEFNRRVLHEAEDPRTPLLERVKFTAIVSSNLDEFFMKRIGGLKQQVGAGVQHPTVDGRTPRRQIAECYAVVRDLAERKRRVFGELLGLLGDAGIRILGYSELSEKERKGLRQHYQRNIYPLVTPQSIDPAHPFPFISNLSLNLLVTLRYPRERETSLARVKVPVGAGIPRFIRAGDGERFVPLEEVMRHNLDMLFPEMEVTACELFRVTRNANTERNEEQADDLLSLIESELQDRRFAPIVRLEVGADMDPVHRGMLAAELELTEADDVFDVEGMLAFRDLFEIAALGYPELRDPPHHPVDHPRLMTDRNIFHVLRDAGAILLQHPYDSFATSVERFLMEASEDPKVRAIKMTLYRTASDSRIIDCLVNAANNGKQVAVAVELKARFDEAANIRLAERMEEAGIHVTYGVVGLKTHCKVILVVRQDYNGLRRYVHIGTGNYHPGTARVYSDLGLLTSDETIGQDATELFNYLTTGYTPRRTYRKLLPAPKHLKRALLARIEREAELHSEKSPGLIQFKMNALEDADIVAALYRAARQGVRIDLIIRDSCRLRPGVPGLSESVRVVSVVGRFLEHARIYYFRNGGDEEYFIGSADAMKRNLEYRVEVLAPVEAPELRKEIRTMIDVQLGDRRSAWDMRPDGSYLQRTPGERDDPRGSHEILVDLAEKRRKAGARLKKKKARGVVRRSAR</sequence>
<dbReference type="InterPro" id="IPR025200">
    <property type="entry name" value="PPK_C_dom2"/>
</dbReference>
<feature type="binding site" evidence="6">
    <location>
        <position position="395"/>
    </location>
    <ligand>
        <name>Mg(2+)</name>
        <dbReference type="ChEBI" id="CHEBI:18420"/>
    </ligand>
</feature>
<dbReference type="AlphaFoldDB" id="A0A0C1QSH2"/>
<dbReference type="PANTHER" id="PTHR30218">
    <property type="entry name" value="POLYPHOSPHATE KINASE"/>
    <property type="match status" value="1"/>
</dbReference>
<evidence type="ECO:0000256" key="2">
    <source>
        <dbReference type="ARBA" id="ARBA00022679"/>
    </source>
</evidence>
<comment type="caution">
    <text evidence="13">The sequence shown here is derived from an EMBL/GenBank/DDBJ whole genome shotgun (WGS) entry which is preliminary data.</text>
</comment>